<accession>A0A6G1X3Z2</accession>
<dbReference type="InterPro" id="IPR050570">
    <property type="entry name" value="Cell_wall_metabolism_enzyme"/>
</dbReference>
<dbReference type="SUPFAM" id="SSF54106">
    <property type="entry name" value="LysM domain"/>
    <property type="match status" value="1"/>
</dbReference>
<evidence type="ECO:0000256" key="1">
    <source>
        <dbReference type="ARBA" id="ARBA00022729"/>
    </source>
</evidence>
<dbReference type="CDD" id="cd12797">
    <property type="entry name" value="M23_peptidase"/>
    <property type="match status" value="1"/>
</dbReference>
<dbReference type="EMBL" id="WJNH01000002">
    <property type="protein sequence ID" value="MRG85625.1"/>
    <property type="molecule type" value="Genomic_DNA"/>
</dbReference>
<sequence length="467" mass="51967">MPKVVLTTCLSIGITLGSSTVQAENNDNELPKVFHVYIDGELIGSVGSKDVVKSFIEEKVSEEEKTREDDLQLTVSQDIKYVPEVTFNPSYNNHQVINQLKEQISYSVQAIKMEIDGELVGYFNDKESAKEVLNTYMEKYLPEDVVEKFNDPDYEPKKDIKLSVGQSTYLDVSFDEKVSLEEEKINPNELLTHDQALQLLERGTVADKIHKVQAGEALSTIAGKYDLSVPELLSLNPEMSEDSVIQIGQEVNVTGLEPFLDVVATEEKIVDETIDYKTEYKETDELYKGQTQVKQYGQEGMKRVHYRLTKKNGQVEKREVLESETIKEPVNKIILEGTKVIPSRGTGSFRWPAAGGFITSGLGQRWGSFHKGIDISGVSNRSIYAADNGVVESAGWNSGYGKQVVINHRNGYRTSYSHLSSINVSPGQTVKKGQTIGVMGSTGNSTGVHLHFELYKNGALQNPASYF</sequence>
<dbReference type="Proteomes" id="UP000480185">
    <property type="component" value="Unassembled WGS sequence"/>
</dbReference>
<feature type="signal peptide" evidence="2">
    <location>
        <begin position="1"/>
        <end position="23"/>
    </location>
</feature>
<feature type="domain" description="G5" evidence="3">
    <location>
        <begin position="260"/>
        <end position="340"/>
    </location>
</feature>
<name>A0A6G1X3Z2_9BACI</name>
<evidence type="ECO:0000259" key="3">
    <source>
        <dbReference type="PROSITE" id="PS51109"/>
    </source>
</evidence>
<dbReference type="PROSITE" id="PS51109">
    <property type="entry name" value="G5"/>
    <property type="match status" value="1"/>
</dbReference>
<keyword evidence="6" id="KW-1185">Reference proteome</keyword>
<evidence type="ECO:0000259" key="4">
    <source>
        <dbReference type="PROSITE" id="PS51782"/>
    </source>
</evidence>
<dbReference type="InterPro" id="IPR011055">
    <property type="entry name" value="Dup_hybrid_motif"/>
</dbReference>
<organism evidence="5 6">
    <name type="scientific">Salinibacillus xinjiangensis</name>
    <dbReference type="NCBI Taxonomy" id="1229268"/>
    <lineage>
        <taxon>Bacteria</taxon>
        <taxon>Bacillati</taxon>
        <taxon>Bacillota</taxon>
        <taxon>Bacilli</taxon>
        <taxon>Bacillales</taxon>
        <taxon>Bacillaceae</taxon>
        <taxon>Salinibacillus</taxon>
    </lineage>
</organism>
<gene>
    <name evidence="5" type="ORF">GH754_04670</name>
</gene>
<protein>
    <submittedName>
        <fullName evidence="5">Peptidoglycan DD-metalloendopeptidase family protein</fullName>
    </submittedName>
</protein>
<dbReference type="Pfam" id="PF01476">
    <property type="entry name" value="LysM"/>
    <property type="match status" value="1"/>
</dbReference>
<dbReference type="Gene3D" id="2.20.230.10">
    <property type="entry name" value="Resuscitation-promoting factor rpfb"/>
    <property type="match status" value="1"/>
</dbReference>
<dbReference type="GO" id="GO:0004222">
    <property type="term" value="F:metalloendopeptidase activity"/>
    <property type="evidence" value="ECO:0007669"/>
    <property type="project" value="TreeGrafter"/>
</dbReference>
<dbReference type="InterPro" id="IPR016047">
    <property type="entry name" value="M23ase_b-sheet_dom"/>
</dbReference>
<dbReference type="InterPro" id="IPR036779">
    <property type="entry name" value="LysM_dom_sf"/>
</dbReference>
<dbReference type="Gene3D" id="3.10.350.10">
    <property type="entry name" value="LysM domain"/>
    <property type="match status" value="1"/>
</dbReference>
<comment type="caution">
    <text evidence="5">The sequence shown here is derived from an EMBL/GenBank/DDBJ whole genome shotgun (WGS) entry which is preliminary data.</text>
</comment>
<feature type="domain" description="LysM" evidence="4">
    <location>
        <begin position="208"/>
        <end position="253"/>
    </location>
</feature>
<feature type="chain" id="PRO_5026087806" evidence="2">
    <location>
        <begin position="24"/>
        <end position="467"/>
    </location>
</feature>
<evidence type="ECO:0000313" key="5">
    <source>
        <dbReference type="EMBL" id="MRG85625.1"/>
    </source>
</evidence>
<evidence type="ECO:0000313" key="6">
    <source>
        <dbReference type="Proteomes" id="UP000480185"/>
    </source>
</evidence>
<proteinExistence type="predicted"/>
<dbReference type="CDD" id="cd00118">
    <property type="entry name" value="LysM"/>
    <property type="match status" value="1"/>
</dbReference>
<dbReference type="AlphaFoldDB" id="A0A6G1X3Z2"/>
<dbReference type="SUPFAM" id="SSF51261">
    <property type="entry name" value="Duplicated hybrid motif"/>
    <property type="match status" value="1"/>
</dbReference>
<dbReference type="PANTHER" id="PTHR21666:SF270">
    <property type="entry name" value="MUREIN HYDROLASE ACTIVATOR ENVC"/>
    <property type="match status" value="1"/>
</dbReference>
<reference evidence="5 6" key="1">
    <citation type="submission" date="2019-11" db="EMBL/GenBank/DDBJ databases">
        <authorList>
            <person name="Li J."/>
        </authorList>
    </citation>
    <scope>NUCLEOTIDE SEQUENCE [LARGE SCALE GENOMIC DNA]</scope>
    <source>
        <strain evidence="5 6">J4</strain>
    </source>
</reference>
<evidence type="ECO:0000256" key="2">
    <source>
        <dbReference type="SAM" id="SignalP"/>
    </source>
</evidence>
<keyword evidence="1 2" id="KW-0732">Signal</keyword>
<dbReference type="PANTHER" id="PTHR21666">
    <property type="entry name" value="PEPTIDASE-RELATED"/>
    <property type="match status" value="1"/>
</dbReference>
<dbReference type="Gene3D" id="2.70.70.10">
    <property type="entry name" value="Glucose Permease (Domain IIA)"/>
    <property type="match status" value="1"/>
</dbReference>
<dbReference type="InterPro" id="IPR011098">
    <property type="entry name" value="G5_dom"/>
</dbReference>
<dbReference type="SMART" id="SM00257">
    <property type="entry name" value="LysM"/>
    <property type="match status" value="1"/>
</dbReference>
<dbReference type="Pfam" id="PF07501">
    <property type="entry name" value="G5"/>
    <property type="match status" value="1"/>
</dbReference>
<dbReference type="PROSITE" id="PS51782">
    <property type="entry name" value="LYSM"/>
    <property type="match status" value="1"/>
</dbReference>
<dbReference type="SMART" id="SM01208">
    <property type="entry name" value="G5"/>
    <property type="match status" value="1"/>
</dbReference>
<dbReference type="InterPro" id="IPR018392">
    <property type="entry name" value="LysM"/>
</dbReference>
<dbReference type="Pfam" id="PF01551">
    <property type="entry name" value="Peptidase_M23"/>
    <property type="match status" value="1"/>
</dbReference>